<dbReference type="Proteomes" id="UP000288716">
    <property type="component" value="Unassembled WGS sequence"/>
</dbReference>
<dbReference type="GO" id="GO:0005509">
    <property type="term" value="F:calcium ion binding"/>
    <property type="evidence" value="ECO:0007669"/>
    <property type="project" value="InterPro"/>
</dbReference>
<accession>A0A443SJ68</accession>
<comment type="caution">
    <text evidence="3">The sequence shown here is derived from an EMBL/GenBank/DDBJ whole genome shotgun (WGS) entry which is preliminary data.</text>
</comment>
<organism evidence="3 4">
    <name type="scientific">Leptotrombidium deliense</name>
    <dbReference type="NCBI Taxonomy" id="299467"/>
    <lineage>
        <taxon>Eukaryota</taxon>
        <taxon>Metazoa</taxon>
        <taxon>Ecdysozoa</taxon>
        <taxon>Arthropoda</taxon>
        <taxon>Chelicerata</taxon>
        <taxon>Arachnida</taxon>
        <taxon>Acari</taxon>
        <taxon>Acariformes</taxon>
        <taxon>Trombidiformes</taxon>
        <taxon>Prostigmata</taxon>
        <taxon>Anystina</taxon>
        <taxon>Parasitengona</taxon>
        <taxon>Trombiculoidea</taxon>
        <taxon>Trombiculidae</taxon>
        <taxon>Leptotrombidium</taxon>
    </lineage>
</organism>
<evidence type="ECO:0000259" key="2">
    <source>
        <dbReference type="PROSITE" id="PS50222"/>
    </source>
</evidence>
<dbReference type="PROSITE" id="PS50003">
    <property type="entry name" value="PH_DOMAIN"/>
    <property type="match status" value="1"/>
</dbReference>
<keyword evidence="4" id="KW-1185">Reference proteome</keyword>
<dbReference type="PANTHER" id="PTHR10336">
    <property type="entry name" value="PHOSPHOINOSITIDE-SPECIFIC PHOSPHOLIPASE C FAMILY PROTEIN"/>
    <property type="match status" value="1"/>
</dbReference>
<dbReference type="VEuPathDB" id="VectorBase:LDEU004474"/>
<dbReference type="InterPro" id="IPR011993">
    <property type="entry name" value="PH-like_dom_sf"/>
</dbReference>
<dbReference type="InterPro" id="IPR001192">
    <property type="entry name" value="PI-PLC_fam"/>
</dbReference>
<dbReference type="SUPFAM" id="SSF47473">
    <property type="entry name" value="EF-hand"/>
    <property type="match status" value="1"/>
</dbReference>
<proteinExistence type="predicted"/>
<feature type="domain" description="EF-hand" evidence="2">
    <location>
        <begin position="65"/>
        <end position="100"/>
    </location>
</feature>
<dbReference type="Gene3D" id="2.30.29.30">
    <property type="entry name" value="Pleckstrin-homology domain (PH domain)/Phosphotyrosine-binding domain (PTB)"/>
    <property type="match status" value="1"/>
</dbReference>
<feature type="domain" description="PH" evidence="1">
    <location>
        <begin position="1"/>
        <end position="55"/>
    </location>
</feature>
<dbReference type="OrthoDB" id="269822at2759"/>
<evidence type="ECO:0000313" key="4">
    <source>
        <dbReference type="Proteomes" id="UP000288716"/>
    </source>
</evidence>
<reference evidence="3 4" key="1">
    <citation type="journal article" date="2018" name="Gigascience">
        <title>Genomes of trombidid mites reveal novel predicted allergens and laterally-transferred genes associated with secondary metabolism.</title>
        <authorList>
            <person name="Dong X."/>
            <person name="Chaisiri K."/>
            <person name="Xia D."/>
            <person name="Armstrong S.D."/>
            <person name="Fang Y."/>
            <person name="Donnelly M.J."/>
            <person name="Kadowaki T."/>
            <person name="McGarry J.W."/>
            <person name="Darby A.C."/>
            <person name="Makepeace B.L."/>
        </authorList>
    </citation>
    <scope>NUCLEOTIDE SEQUENCE [LARGE SCALE GENOMIC DNA]</scope>
    <source>
        <strain evidence="3">UoL-UT</strain>
    </source>
</reference>
<dbReference type="PROSITE" id="PS50222">
    <property type="entry name" value="EF_HAND_2"/>
    <property type="match status" value="1"/>
</dbReference>
<dbReference type="SMART" id="SM00054">
    <property type="entry name" value="EFh"/>
    <property type="match status" value="1"/>
</dbReference>
<dbReference type="EMBL" id="NCKV01001921">
    <property type="protein sequence ID" value="RWS27566.1"/>
    <property type="molecule type" value="Genomic_DNA"/>
</dbReference>
<dbReference type="InterPro" id="IPR002048">
    <property type="entry name" value="EF_hand_dom"/>
</dbReference>
<dbReference type="Gene3D" id="1.10.238.10">
    <property type="entry name" value="EF-hand"/>
    <property type="match status" value="1"/>
</dbReference>
<dbReference type="SUPFAM" id="SSF50729">
    <property type="entry name" value="PH domain-like"/>
    <property type="match status" value="1"/>
</dbReference>
<dbReference type="STRING" id="299467.A0A443SJ68"/>
<dbReference type="GO" id="GO:0035556">
    <property type="term" value="P:intracellular signal transduction"/>
    <property type="evidence" value="ECO:0007669"/>
    <property type="project" value="InterPro"/>
</dbReference>
<protein>
    <submittedName>
        <fullName evidence="3">Phospholipase C-like protein</fullName>
    </submittedName>
</protein>
<dbReference type="AlphaFoldDB" id="A0A443SJ68"/>
<dbReference type="PANTHER" id="PTHR10336:SF209">
    <property type="entry name" value="PHOSPHOINOSITIDE PHOSPHOLIPASE C"/>
    <property type="match status" value="1"/>
</dbReference>
<dbReference type="InterPro" id="IPR001849">
    <property type="entry name" value="PH_domain"/>
</dbReference>
<name>A0A443SJ68_9ACAR</name>
<sequence length="152" mass="17854">MDEKRKKIGILKKRKDLIEENCFSLVFENKTTLDLIAPNKETCDLWVKGLNALLANKNFTKREEQFEAWLREQFNSADVNKNGSLSFAECQALLKKLNICITRRQARILFDAADFRKDKKSKNEEDALDEDEFLQFFVNVSSRPDIEEIFKR</sequence>
<gene>
    <name evidence="3" type="ORF">B4U80_07548</name>
</gene>
<evidence type="ECO:0000259" key="1">
    <source>
        <dbReference type="PROSITE" id="PS50003"/>
    </source>
</evidence>
<dbReference type="InterPro" id="IPR011992">
    <property type="entry name" value="EF-hand-dom_pair"/>
</dbReference>
<dbReference type="GO" id="GO:0005886">
    <property type="term" value="C:plasma membrane"/>
    <property type="evidence" value="ECO:0007669"/>
    <property type="project" value="TreeGrafter"/>
</dbReference>
<evidence type="ECO:0000313" key="3">
    <source>
        <dbReference type="EMBL" id="RWS27566.1"/>
    </source>
</evidence>
<dbReference type="GO" id="GO:0004435">
    <property type="term" value="F:phosphatidylinositol-4,5-bisphosphate phospholipase C activity"/>
    <property type="evidence" value="ECO:0007669"/>
    <property type="project" value="TreeGrafter"/>
</dbReference>